<evidence type="ECO:0000313" key="1">
    <source>
        <dbReference type="EMBL" id="KNZ48801.1"/>
    </source>
</evidence>
<gene>
    <name evidence="1" type="ORF">VP01_5403g1</name>
</gene>
<dbReference type="EMBL" id="LAVV01010613">
    <property type="protein sequence ID" value="KNZ48801.1"/>
    <property type="molecule type" value="Genomic_DNA"/>
</dbReference>
<dbReference type="Proteomes" id="UP000037035">
    <property type="component" value="Unassembled WGS sequence"/>
</dbReference>
<dbReference type="VEuPathDB" id="FungiDB:VP01_5403g1"/>
<organism evidence="1 2">
    <name type="scientific">Puccinia sorghi</name>
    <dbReference type="NCBI Taxonomy" id="27349"/>
    <lineage>
        <taxon>Eukaryota</taxon>
        <taxon>Fungi</taxon>
        <taxon>Dikarya</taxon>
        <taxon>Basidiomycota</taxon>
        <taxon>Pucciniomycotina</taxon>
        <taxon>Pucciniomycetes</taxon>
        <taxon>Pucciniales</taxon>
        <taxon>Pucciniaceae</taxon>
        <taxon>Puccinia</taxon>
    </lineage>
</organism>
<keyword evidence="2" id="KW-1185">Reference proteome</keyword>
<accession>A0A0L6UJS7</accession>
<sequence length="52" mass="5902">MTVSLKHLIGRGITYWIFFRSSNEKSLLDHGLNVGVACLLCKGVSRFEEYVL</sequence>
<comment type="caution">
    <text evidence="1">The sequence shown here is derived from an EMBL/GenBank/DDBJ whole genome shotgun (WGS) entry which is preliminary data.</text>
</comment>
<name>A0A0L6UJS7_9BASI</name>
<reference evidence="1 2" key="1">
    <citation type="submission" date="2015-08" db="EMBL/GenBank/DDBJ databases">
        <title>Next Generation Sequencing and Analysis of the Genome of Puccinia sorghi L Schw, the Causal Agent of Maize Common Rust.</title>
        <authorList>
            <person name="Rochi L."/>
            <person name="Burguener G."/>
            <person name="Darino M."/>
            <person name="Turjanski A."/>
            <person name="Kreff E."/>
            <person name="Dieguez M.J."/>
            <person name="Sacco F."/>
        </authorList>
    </citation>
    <scope>NUCLEOTIDE SEQUENCE [LARGE SCALE GENOMIC DNA]</scope>
    <source>
        <strain evidence="1 2">RO10H11247</strain>
    </source>
</reference>
<dbReference type="AlphaFoldDB" id="A0A0L6UJS7"/>
<evidence type="ECO:0000313" key="2">
    <source>
        <dbReference type="Proteomes" id="UP000037035"/>
    </source>
</evidence>
<protein>
    <submittedName>
        <fullName evidence="1">Uncharacterized protein</fullName>
    </submittedName>
</protein>
<proteinExistence type="predicted"/>